<feature type="domain" description="Major facilitator superfamily (MFS) profile" evidence="6">
    <location>
        <begin position="46"/>
        <end position="235"/>
    </location>
</feature>
<dbReference type="Proteomes" id="UP000759131">
    <property type="component" value="Unassembled WGS sequence"/>
</dbReference>
<keyword evidence="4 5" id="KW-0472">Membrane</keyword>
<comment type="subcellular location">
    <subcellularLocation>
        <location evidence="1">Membrane</location>
        <topology evidence="1">Multi-pass membrane protein</topology>
    </subcellularLocation>
</comment>
<dbReference type="OrthoDB" id="6508905at2759"/>
<reference evidence="7" key="1">
    <citation type="submission" date="2020-11" db="EMBL/GenBank/DDBJ databases">
        <authorList>
            <person name="Tran Van P."/>
        </authorList>
    </citation>
    <scope>NUCLEOTIDE SEQUENCE</scope>
</reference>
<evidence type="ECO:0000256" key="5">
    <source>
        <dbReference type="SAM" id="Phobius"/>
    </source>
</evidence>
<accession>A0A7R9LM25</accession>
<keyword evidence="3 5" id="KW-1133">Transmembrane helix</keyword>
<gene>
    <name evidence="7" type="ORF">OSB1V03_LOCUS19390</name>
</gene>
<evidence type="ECO:0000259" key="6">
    <source>
        <dbReference type="PROSITE" id="PS50850"/>
    </source>
</evidence>
<dbReference type="GO" id="GO:0022857">
    <property type="term" value="F:transmembrane transporter activity"/>
    <property type="evidence" value="ECO:0007669"/>
    <property type="project" value="InterPro"/>
</dbReference>
<dbReference type="Pfam" id="PF07690">
    <property type="entry name" value="MFS_1"/>
    <property type="match status" value="1"/>
</dbReference>
<protein>
    <recommendedName>
        <fullName evidence="6">Major facilitator superfamily (MFS) profile domain-containing protein</fullName>
    </recommendedName>
</protein>
<feature type="transmembrane region" description="Helical" evidence="5">
    <location>
        <begin position="212"/>
        <end position="233"/>
    </location>
</feature>
<evidence type="ECO:0000256" key="1">
    <source>
        <dbReference type="ARBA" id="ARBA00004141"/>
    </source>
</evidence>
<dbReference type="PANTHER" id="PTHR11662:SF399">
    <property type="entry name" value="FI19708P1-RELATED"/>
    <property type="match status" value="1"/>
</dbReference>
<feature type="transmembrane region" description="Helical" evidence="5">
    <location>
        <begin position="121"/>
        <end position="141"/>
    </location>
</feature>
<dbReference type="GO" id="GO:0006820">
    <property type="term" value="P:monoatomic anion transport"/>
    <property type="evidence" value="ECO:0007669"/>
    <property type="project" value="TreeGrafter"/>
</dbReference>
<dbReference type="InterPro" id="IPR036259">
    <property type="entry name" value="MFS_trans_sf"/>
</dbReference>
<sequence length="235" mass="25623">MKSRNQSIVSAKKLEKKHGFGSCIPTRWTVVILCALTNGLSYTMRTNLNLTIVAMVKKTNTTHFETCLAPGQSLEQTQDEVEGDFEWSESMQGVILGAYYYGYIVTNCFGGQMADWVGARWLVGASVLSSGALTLLMPVCAKWSEYTVIIVRILTGLVQGVLTPSLYTMLAYWVPLQERGFALALVQVGGNIGAVVTAPLSSSLSQHGFAGGWPSVFYVLGIMGCLAFLPWIYQI</sequence>
<dbReference type="EMBL" id="CAJPIZ010028284">
    <property type="protein sequence ID" value="CAG2119441.1"/>
    <property type="molecule type" value="Genomic_DNA"/>
</dbReference>
<dbReference type="FunFam" id="1.20.1250.20:FF:000423">
    <property type="entry name" value="Putative inorganic phosphate cotransporter-like Protein"/>
    <property type="match status" value="1"/>
</dbReference>
<dbReference type="Gene3D" id="1.20.1250.20">
    <property type="entry name" value="MFS general substrate transporter like domains"/>
    <property type="match status" value="1"/>
</dbReference>
<dbReference type="InterPro" id="IPR020846">
    <property type="entry name" value="MFS_dom"/>
</dbReference>
<feature type="non-terminal residue" evidence="7">
    <location>
        <position position="1"/>
    </location>
</feature>
<dbReference type="EMBL" id="OC882859">
    <property type="protein sequence ID" value="CAD7642983.1"/>
    <property type="molecule type" value="Genomic_DNA"/>
</dbReference>
<evidence type="ECO:0000313" key="8">
    <source>
        <dbReference type="Proteomes" id="UP000759131"/>
    </source>
</evidence>
<dbReference type="InterPro" id="IPR050382">
    <property type="entry name" value="MFS_Na/Anion_cotransporter"/>
</dbReference>
<evidence type="ECO:0000256" key="4">
    <source>
        <dbReference type="ARBA" id="ARBA00023136"/>
    </source>
</evidence>
<name>A0A7R9LM25_9ACAR</name>
<dbReference type="PROSITE" id="PS50850">
    <property type="entry name" value="MFS"/>
    <property type="match status" value="1"/>
</dbReference>
<dbReference type="AlphaFoldDB" id="A0A7R9LM25"/>
<dbReference type="InterPro" id="IPR011701">
    <property type="entry name" value="MFS"/>
</dbReference>
<organism evidence="7">
    <name type="scientific">Medioppia subpectinata</name>
    <dbReference type="NCBI Taxonomy" id="1979941"/>
    <lineage>
        <taxon>Eukaryota</taxon>
        <taxon>Metazoa</taxon>
        <taxon>Ecdysozoa</taxon>
        <taxon>Arthropoda</taxon>
        <taxon>Chelicerata</taxon>
        <taxon>Arachnida</taxon>
        <taxon>Acari</taxon>
        <taxon>Acariformes</taxon>
        <taxon>Sarcoptiformes</taxon>
        <taxon>Oribatida</taxon>
        <taxon>Brachypylina</taxon>
        <taxon>Oppioidea</taxon>
        <taxon>Oppiidae</taxon>
        <taxon>Medioppia</taxon>
    </lineage>
</organism>
<dbReference type="SUPFAM" id="SSF103473">
    <property type="entry name" value="MFS general substrate transporter"/>
    <property type="match status" value="1"/>
</dbReference>
<dbReference type="PANTHER" id="PTHR11662">
    <property type="entry name" value="SOLUTE CARRIER FAMILY 17"/>
    <property type="match status" value="1"/>
</dbReference>
<feature type="transmembrane region" description="Helical" evidence="5">
    <location>
        <begin position="20"/>
        <end position="40"/>
    </location>
</feature>
<evidence type="ECO:0000313" key="7">
    <source>
        <dbReference type="EMBL" id="CAD7642983.1"/>
    </source>
</evidence>
<feature type="transmembrane region" description="Helical" evidence="5">
    <location>
        <begin position="180"/>
        <end position="200"/>
    </location>
</feature>
<proteinExistence type="predicted"/>
<keyword evidence="8" id="KW-1185">Reference proteome</keyword>
<feature type="transmembrane region" description="Helical" evidence="5">
    <location>
        <begin position="153"/>
        <end position="174"/>
    </location>
</feature>
<dbReference type="GO" id="GO:0016020">
    <property type="term" value="C:membrane"/>
    <property type="evidence" value="ECO:0007669"/>
    <property type="project" value="UniProtKB-SubCell"/>
</dbReference>
<keyword evidence="2 5" id="KW-0812">Transmembrane</keyword>
<evidence type="ECO:0000256" key="3">
    <source>
        <dbReference type="ARBA" id="ARBA00022989"/>
    </source>
</evidence>
<evidence type="ECO:0000256" key="2">
    <source>
        <dbReference type="ARBA" id="ARBA00022692"/>
    </source>
</evidence>